<evidence type="ECO:0000313" key="3">
    <source>
        <dbReference type="Proteomes" id="UP000266841"/>
    </source>
</evidence>
<gene>
    <name evidence="2" type="ORF">THAOC_06182</name>
</gene>
<feature type="compositionally biased region" description="Pro residues" evidence="1">
    <location>
        <begin position="132"/>
        <end position="141"/>
    </location>
</feature>
<evidence type="ECO:0000256" key="1">
    <source>
        <dbReference type="SAM" id="MobiDB-lite"/>
    </source>
</evidence>
<accession>K0TLZ9</accession>
<reference evidence="2 3" key="1">
    <citation type="journal article" date="2012" name="Genome Biol.">
        <title>Genome and low-iron response of an oceanic diatom adapted to chronic iron limitation.</title>
        <authorList>
            <person name="Lommer M."/>
            <person name="Specht M."/>
            <person name="Roy A.S."/>
            <person name="Kraemer L."/>
            <person name="Andreson R."/>
            <person name="Gutowska M.A."/>
            <person name="Wolf J."/>
            <person name="Bergner S.V."/>
            <person name="Schilhabel M.B."/>
            <person name="Klostermeier U.C."/>
            <person name="Beiko R.G."/>
            <person name="Rosenstiel P."/>
            <person name="Hippler M."/>
            <person name="Laroche J."/>
        </authorList>
    </citation>
    <scope>NUCLEOTIDE SEQUENCE [LARGE SCALE GENOMIC DNA]</scope>
    <source>
        <strain evidence="2 3">CCMP1005</strain>
    </source>
</reference>
<dbReference type="AlphaFoldDB" id="K0TLZ9"/>
<proteinExistence type="predicted"/>
<name>K0TLZ9_THAOC</name>
<dbReference type="Proteomes" id="UP000266841">
    <property type="component" value="Unassembled WGS sequence"/>
</dbReference>
<evidence type="ECO:0000313" key="2">
    <source>
        <dbReference type="EMBL" id="EJK72297.1"/>
    </source>
</evidence>
<dbReference type="EMBL" id="AGNL01006056">
    <property type="protein sequence ID" value="EJK72297.1"/>
    <property type="molecule type" value="Genomic_DNA"/>
</dbReference>
<sequence length="141" mass="15444">MSHYAPLHSSERATITHRLHAAWVGQRMLACRHWHGQRAYPYVPPTAEISAVRGLTAEITAVRVEHESDASVAHPPAGISQPIQHWAYCGGSASLVRSGSVQRSRNKARPRRSEARRACSASGTLKHDAARFPPPSSPIRT</sequence>
<feature type="region of interest" description="Disordered" evidence="1">
    <location>
        <begin position="96"/>
        <end position="141"/>
    </location>
</feature>
<keyword evidence="3" id="KW-1185">Reference proteome</keyword>
<comment type="caution">
    <text evidence="2">The sequence shown here is derived from an EMBL/GenBank/DDBJ whole genome shotgun (WGS) entry which is preliminary data.</text>
</comment>
<organism evidence="2 3">
    <name type="scientific">Thalassiosira oceanica</name>
    <name type="common">Marine diatom</name>
    <dbReference type="NCBI Taxonomy" id="159749"/>
    <lineage>
        <taxon>Eukaryota</taxon>
        <taxon>Sar</taxon>
        <taxon>Stramenopiles</taxon>
        <taxon>Ochrophyta</taxon>
        <taxon>Bacillariophyta</taxon>
        <taxon>Coscinodiscophyceae</taxon>
        <taxon>Thalassiosirophycidae</taxon>
        <taxon>Thalassiosirales</taxon>
        <taxon>Thalassiosiraceae</taxon>
        <taxon>Thalassiosira</taxon>
    </lineage>
</organism>
<protein>
    <submittedName>
        <fullName evidence="2">Uncharacterized protein</fullName>
    </submittedName>
</protein>